<dbReference type="AlphaFoldDB" id="A0A8X6SVD6"/>
<keyword evidence="1" id="KW-1133">Transmembrane helix</keyword>
<dbReference type="SUPFAM" id="SSF53448">
    <property type="entry name" value="Nucleotide-diphospho-sugar transferases"/>
    <property type="match status" value="1"/>
</dbReference>
<name>A0A8X6SVD6_TRICX</name>
<feature type="transmembrane region" description="Helical" evidence="1">
    <location>
        <begin position="20"/>
        <end position="38"/>
    </location>
</feature>
<dbReference type="PANTHER" id="PTHR46612:SF1">
    <property type="entry name" value="XYLOSIDE XYLOSYLTRANSFERASE 1"/>
    <property type="match status" value="1"/>
</dbReference>
<evidence type="ECO:0000256" key="1">
    <source>
        <dbReference type="SAM" id="Phobius"/>
    </source>
</evidence>
<dbReference type="Gene3D" id="3.90.550.10">
    <property type="entry name" value="Spore Coat Polysaccharide Biosynthesis Protein SpsA, Chain A"/>
    <property type="match status" value="1"/>
</dbReference>
<dbReference type="InterPro" id="IPR042465">
    <property type="entry name" value="XXLT1"/>
</dbReference>
<dbReference type="InterPro" id="IPR002495">
    <property type="entry name" value="Glyco_trans_8"/>
</dbReference>
<dbReference type="PANTHER" id="PTHR46612">
    <property type="entry name" value="XYLOSIDE XYLOSYLTRANSFERASE 1"/>
    <property type="match status" value="1"/>
</dbReference>
<evidence type="ECO:0000313" key="3">
    <source>
        <dbReference type="Proteomes" id="UP000887159"/>
    </source>
</evidence>
<dbReference type="EMBL" id="BMAU01021356">
    <property type="protein sequence ID" value="GFY20762.1"/>
    <property type="molecule type" value="Genomic_DNA"/>
</dbReference>
<dbReference type="Proteomes" id="UP000887159">
    <property type="component" value="Unassembled WGS sequence"/>
</dbReference>
<keyword evidence="1" id="KW-0472">Membrane</keyword>
<protein>
    <submittedName>
        <fullName evidence="2">Xyloside xylosyltransferase 1</fullName>
    </submittedName>
</protein>
<keyword evidence="3" id="KW-1185">Reference proteome</keyword>
<accession>A0A8X6SVD6</accession>
<dbReference type="InterPro" id="IPR029044">
    <property type="entry name" value="Nucleotide-diphossugar_trans"/>
</dbReference>
<dbReference type="GO" id="GO:0016266">
    <property type="term" value="P:protein O-linked glycosylation via N-acetyl-galactosamine"/>
    <property type="evidence" value="ECO:0007669"/>
    <property type="project" value="TreeGrafter"/>
</dbReference>
<proteinExistence type="predicted"/>
<keyword evidence="1" id="KW-0812">Transmembrane</keyword>
<dbReference type="Pfam" id="PF01501">
    <property type="entry name" value="Glyco_transf_8"/>
    <property type="match status" value="1"/>
</dbReference>
<dbReference type="GO" id="GO:0140560">
    <property type="term" value="F:xylosyl alpha-1,3-xylosyltransferase activity"/>
    <property type="evidence" value="ECO:0007669"/>
    <property type="project" value="TreeGrafter"/>
</dbReference>
<gene>
    <name evidence="2" type="primary">Xxylt1</name>
    <name evidence="2" type="ORF">TNCV_1119961</name>
</gene>
<comment type="caution">
    <text evidence="2">The sequence shown here is derived from an EMBL/GenBank/DDBJ whole genome shotgun (WGS) entry which is preliminary data.</text>
</comment>
<organism evidence="2 3">
    <name type="scientific">Trichonephila clavipes</name>
    <name type="common">Golden silk orbweaver</name>
    <name type="synonym">Nephila clavipes</name>
    <dbReference type="NCBI Taxonomy" id="2585209"/>
    <lineage>
        <taxon>Eukaryota</taxon>
        <taxon>Metazoa</taxon>
        <taxon>Ecdysozoa</taxon>
        <taxon>Arthropoda</taxon>
        <taxon>Chelicerata</taxon>
        <taxon>Arachnida</taxon>
        <taxon>Araneae</taxon>
        <taxon>Araneomorphae</taxon>
        <taxon>Entelegynae</taxon>
        <taxon>Araneoidea</taxon>
        <taxon>Nephilidae</taxon>
        <taxon>Trichonephila</taxon>
    </lineage>
</organism>
<dbReference type="GO" id="GO:0005789">
    <property type="term" value="C:endoplasmic reticulum membrane"/>
    <property type="evidence" value="ECO:0007669"/>
    <property type="project" value="TreeGrafter"/>
</dbReference>
<evidence type="ECO:0000313" key="2">
    <source>
        <dbReference type="EMBL" id="GFY20762.1"/>
    </source>
</evidence>
<sequence>MFTHQNDIMMERKKPSLKNFFISFLLISTLLFNLAILYKRLFIQPQDCVSERCEMVRNIAKVPFDQYIHVAFFGKYAFRNMKIVRGMAKTFHSILDNTHSPIYLHVLLDSNSKLRTSRTLRKVARIFRRRLNITYYDVNDMADQNREAINTIRKYFFNKDVGRYNDDIFFLSEVFHDAFPKRLRKIVFLDVDLKFLSDIRILYQKFQEFQPENVIGIGPDLQPQYRVDFGEYRESHPGTPVASARPGRQGFNTGVVLFDLDRMRQSQLYNSLLNATAVDHLCNKYLFKGYLGHQDFYTLTGMEYPELYYNLDCSWNRQLDVGWKNEVGNDIFDQYHRCEGKTHVMHANGDSLLPKDSVHLRIN</sequence>
<reference evidence="2" key="1">
    <citation type="submission" date="2020-08" db="EMBL/GenBank/DDBJ databases">
        <title>Multicomponent nature underlies the extraordinary mechanical properties of spider dragline silk.</title>
        <authorList>
            <person name="Kono N."/>
            <person name="Nakamura H."/>
            <person name="Mori M."/>
            <person name="Yoshida Y."/>
            <person name="Ohtoshi R."/>
            <person name="Malay A.D."/>
            <person name="Moran D.A.P."/>
            <person name="Tomita M."/>
            <person name="Numata K."/>
            <person name="Arakawa K."/>
        </authorList>
    </citation>
    <scope>NUCLEOTIDE SEQUENCE</scope>
</reference>